<dbReference type="EMBL" id="JBHSBC010000001">
    <property type="protein sequence ID" value="MFC3978811.1"/>
    <property type="molecule type" value="Genomic_DNA"/>
</dbReference>
<name>A0ABV8ER60_9ACTN</name>
<gene>
    <name evidence="11" type="ORF">ACFOYY_01665</name>
</gene>
<dbReference type="InterPro" id="IPR036721">
    <property type="entry name" value="RCK_C_sf"/>
</dbReference>
<keyword evidence="6" id="KW-0406">Ion transport</keyword>
<reference evidence="12" key="1">
    <citation type="journal article" date="2019" name="Int. J. Syst. Evol. Microbiol.">
        <title>The Global Catalogue of Microorganisms (GCM) 10K type strain sequencing project: providing services to taxonomists for standard genome sequencing and annotation.</title>
        <authorList>
            <consortium name="The Broad Institute Genomics Platform"/>
            <consortium name="The Broad Institute Genome Sequencing Center for Infectious Disease"/>
            <person name="Wu L."/>
            <person name="Ma J."/>
        </authorList>
    </citation>
    <scope>NUCLEOTIDE SEQUENCE [LARGE SCALE GENOMIC DNA]</scope>
    <source>
        <strain evidence="12">TBRC 7912</strain>
    </source>
</reference>
<comment type="caution">
    <text evidence="11">The sequence shown here is derived from an EMBL/GenBank/DDBJ whole genome shotgun (WGS) entry which is preliminary data.</text>
</comment>
<dbReference type="PANTHER" id="PTHR31563">
    <property type="entry name" value="ION CHANNEL POLLUX-RELATED"/>
    <property type="match status" value="1"/>
</dbReference>
<proteinExistence type="inferred from homology"/>
<dbReference type="RefSeq" id="WP_386187132.1">
    <property type="nucleotide sequence ID" value="NZ_JBHSBC010000001.1"/>
</dbReference>
<keyword evidence="4 9" id="KW-0812">Transmembrane</keyword>
<accession>A0ABV8ER60</accession>
<dbReference type="Proteomes" id="UP001595698">
    <property type="component" value="Unassembled WGS sequence"/>
</dbReference>
<evidence type="ECO:0000259" key="10">
    <source>
        <dbReference type="PROSITE" id="PS51201"/>
    </source>
</evidence>
<dbReference type="Gene3D" id="3.40.50.720">
    <property type="entry name" value="NAD(P)-binding Rossmann-like Domain"/>
    <property type="match status" value="2"/>
</dbReference>
<organism evidence="11 12">
    <name type="scientific">Streptosporangium jomthongense</name>
    <dbReference type="NCBI Taxonomy" id="1193683"/>
    <lineage>
        <taxon>Bacteria</taxon>
        <taxon>Bacillati</taxon>
        <taxon>Actinomycetota</taxon>
        <taxon>Actinomycetes</taxon>
        <taxon>Streptosporangiales</taxon>
        <taxon>Streptosporangiaceae</taxon>
        <taxon>Streptosporangium</taxon>
    </lineage>
</organism>
<evidence type="ECO:0000313" key="12">
    <source>
        <dbReference type="Proteomes" id="UP001595698"/>
    </source>
</evidence>
<comment type="subcellular location">
    <subcellularLocation>
        <location evidence="1">Endomembrane system</location>
        <topology evidence="1">Multi-pass membrane protein</topology>
    </subcellularLocation>
</comment>
<dbReference type="PANTHER" id="PTHR31563:SF10">
    <property type="entry name" value="ION CHANNEL POLLUX-RELATED"/>
    <property type="match status" value="1"/>
</dbReference>
<dbReference type="PROSITE" id="PS51201">
    <property type="entry name" value="RCK_N"/>
    <property type="match status" value="1"/>
</dbReference>
<dbReference type="InterPro" id="IPR003148">
    <property type="entry name" value="RCK_N"/>
</dbReference>
<protein>
    <submittedName>
        <fullName evidence="11">Potassium transporter TrkA</fullName>
    </submittedName>
</protein>
<keyword evidence="3" id="KW-0813">Transport</keyword>
<feature type="domain" description="RCK N-terminal" evidence="10">
    <location>
        <begin position="117"/>
        <end position="261"/>
    </location>
</feature>
<evidence type="ECO:0000256" key="6">
    <source>
        <dbReference type="ARBA" id="ARBA00023065"/>
    </source>
</evidence>
<dbReference type="InterPro" id="IPR036291">
    <property type="entry name" value="NAD(P)-bd_dom_sf"/>
</dbReference>
<evidence type="ECO:0000256" key="1">
    <source>
        <dbReference type="ARBA" id="ARBA00004127"/>
    </source>
</evidence>
<dbReference type="InterPro" id="IPR044849">
    <property type="entry name" value="CASTOR/POLLUX/SYM8-like"/>
</dbReference>
<dbReference type="InterPro" id="IPR010420">
    <property type="entry name" value="CASTOR/POLLUX/SYM8_dom"/>
</dbReference>
<dbReference type="Gene3D" id="3.30.70.1450">
    <property type="entry name" value="Regulator of K+ conductance, C-terminal domain"/>
    <property type="match status" value="1"/>
</dbReference>
<evidence type="ECO:0000256" key="3">
    <source>
        <dbReference type="ARBA" id="ARBA00022448"/>
    </source>
</evidence>
<dbReference type="SUPFAM" id="SSF51735">
    <property type="entry name" value="NAD(P)-binding Rossmann-fold domains"/>
    <property type="match status" value="2"/>
</dbReference>
<feature type="transmembrane region" description="Helical" evidence="9">
    <location>
        <begin position="12"/>
        <end position="42"/>
    </location>
</feature>
<sequence>MRRLRYRFDNLVIRGGWAVLGLLVLVALAVSVAGATALVVLVPDATDLPLALWSGLTRTLSPVTATPEEGPPPLPRGTPVVALTGIVIFSALVGLVKTGLDRRLAGLRKGRSPVVERGHTVVLGWSEQVFLILSELAAAGEGRGGTTCVAILADMDRTAMEEAIGGRAALRNLRVVCRTGNPTDPADVAIVSPERARAVIVLGSEDTDSDARTIKSLLALDAAGVRPRVQLVASVRDPDNLVAARLAGGSGALIVDVDEISARVVVQSCLNPGLSVVYGDLLGSGGSEICFRQPCDLVGENFGDALPALENGSLIGLERRGRIMLNPSGETRIDANDRLVLIMGDGGAKQFRTSAEPDSHEIIASGEHTPTAHRVLILGWNGRGAAIVTEFDRRMPPGSQVRVVAHDSRMASRMDALAGPLANVTLAHESGDITRYGTLEALGVGTYDHVLILADDRLGAHVADSRTLLTLLHVREMTRSNGWRHSLVTEMARECDRRLAEVTEVDDLIVPTRVTGLLMIQIAEHPRRHDVFTDLFAAGGQEVSLRPAGDYVRLSVPVDYATVVAAARAYGEIAIGYRGDRTARGDGGVVLNPPKSRKVVFEADDAVIVLSGRASARKDDLRTDVEHLETLNHEIT</sequence>
<keyword evidence="12" id="KW-1185">Reference proteome</keyword>
<keyword evidence="7 9" id="KW-0472">Membrane</keyword>
<evidence type="ECO:0000313" key="11">
    <source>
        <dbReference type="EMBL" id="MFC3978811.1"/>
    </source>
</evidence>
<keyword evidence="8" id="KW-0407">Ion channel</keyword>
<keyword evidence="5 9" id="KW-1133">Transmembrane helix</keyword>
<evidence type="ECO:0000256" key="5">
    <source>
        <dbReference type="ARBA" id="ARBA00022989"/>
    </source>
</evidence>
<comment type="similarity">
    <text evidence="2">Belongs to the castor/pollux (TC 1.A.1.23) family.</text>
</comment>
<evidence type="ECO:0000256" key="7">
    <source>
        <dbReference type="ARBA" id="ARBA00023136"/>
    </source>
</evidence>
<evidence type="ECO:0000256" key="2">
    <source>
        <dbReference type="ARBA" id="ARBA00008577"/>
    </source>
</evidence>
<evidence type="ECO:0000256" key="9">
    <source>
        <dbReference type="SAM" id="Phobius"/>
    </source>
</evidence>
<evidence type="ECO:0000256" key="4">
    <source>
        <dbReference type="ARBA" id="ARBA00022692"/>
    </source>
</evidence>
<evidence type="ECO:0000256" key="8">
    <source>
        <dbReference type="ARBA" id="ARBA00023303"/>
    </source>
</evidence>
<dbReference type="Pfam" id="PF06241">
    <property type="entry name" value="Castor_Poll_mid"/>
    <property type="match status" value="1"/>
</dbReference>